<protein>
    <submittedName>
        <fullName evidence="7">Protein cornichon homolog 1</fullName>
    </submittedName>
</protein>
<gene>
    <name evidence="7" type="ORF">PHJA_000403500</name>
</gene>
<feature type="transmembrane region" description="Helical" evidence="6">
    <location>
        <begin position="114"/>
        <end position="137"/>
    </location>
</feature>
<dbReference type="GO" id="GO:0016192">
    <property type="term" value="P:vesicle-mediated transport"/>
    <property type="evidence" value="ECO:0007669"/>
    <property type="project" value="InterPro"/>
</dbReference>
<dbReference type="Proteomes" id="UP000653305">
    <property type="component" value="Unassembled WGS sequence"/>
</dbReference>
<comment type="similarity">
    <text evidence="2">Belongs to the cornichon family.</text>
</comment>
<comment type="caution">
    <text evidence="7">The sequence shown here is derived from an EMBL/GenBank/DDBJ whole genome shotgun (WGS) entry which is preliminary data.</text>
</comment>
<evidence type="ECO:0000256" key="1">
    <source>
        <dbReference type="ARBA" id="ARBA00004141"/>
    </source>
</evidence>
<dbReference type="EMBL" id="BMAC01000048">
    <property type="protein sequence ID" value="GFP82604.1"/>
    <property type="molecule type" value="Genomic_DNA"/>
</dbReference>
<evidence type="ECO:0000313" key="8">
    <source>
        <dbReference type="Proteomes" id="UP000653305"/>
    </source>
</evidence>
<evidence type="ECO:0000256" key="2">
    <source>
        <dbReference type="ARBA" id="ARBA00010095"/>
    </source>
</evidence>
<dbReference type="InterPro" id="IPR003377">
    <property type="entry name" value="Cornichon"/>
</dbReference>
<keyword evidence="8" id="KW-1185">Reference proteome</keyword>
<dbReference type="AlphaFoldDB" id="A0A830BCV1"/>
<keyword evidence="3 6" id="KW-0812">Transmembrane</keyword>
<feature type="transmembrane region" description="Helical" evidence="6">
    <location>
        <begin position="54"/>
        <end position="77"/>
    </location>
</feature>
<proteinExistence type="inferred from homology"/>
<dbReference type="GO" id="GO:0016020">
    <property type="term" value="C:membrane"/>
    <property type="evidence" value="ECO:0007669"/>
    <property type="project" value="UniProtKB-SubCell"/>
</dbReference>
<feature type="transmembrane region" description="Helical" evidence="6">
    <location>
        <begin position="7"/>
        <end position="29"/>
    </location>
</feature>
<evidence type="ECO:0000313" key="7">
    <source>
        <dbReference type="EMBL" id="GFP82604.1"/>
    </source>
</evidence>
<organism evidence="7 8">
    <name type="scientific">Phtheirospermum japonicum</name>
    <dbReference type="NCBI Taxonomy" id="374723"/>
    <lineage>
        <taxon>Eukaryota</taxon>
        <taxon>Viridiplantae</taxon>
        <taxon>Streptophyta</taxon>
        <taxon>Embryophyta</taxon>
        <taxon>Tracheophyta</taxon>
        <taxon>Spermatophyta</taxon>
        <taxon>Magnoliopsida</taxon>
        <taxon>eudicotyledons</taxon>
        <taxon>Gunneridae</taxon>
        <taxon>Pentapetalae</taxon>
        <taxon>asterids</taxon>
        <taxon>lamiids</taxon>
        <taxon>Lamiales</taxon>
        <taxon>Orobanchaceae</taxon>
        <taxon>Orobanchaceae incertae sedis</taxon>
        <taxon>Phtheirospermum</taxon>
    </lineage>
</organism>
<evidence type="ECO:0000256" key="6">
    <source>
        <dbReference type="SAM" id="Phobius"/>
    </source>
</evidence>
<accession>A0A830BCV1</accession>
<keyword evidence="5 6" id="KW-0472">Membrane</keyword>
<evidence type="ECO:0000256" key="5">
    <source>
        <dbReference type="ARBA" id="ARBA00023136"/>
    </source>
</evidence>
<keyword evidence="4 6" id="KW-1133">Transmembrane helix</keyword>
<sequence length="167" mass="19648">MVWEPILWIIFAMMNLTLLGLNFCQFLGFSDLEADYLNPYELSTRVNAMIVLEYLLHGSFFIMFLVTGHWIIFLLLLPHAYYNLKKYLSRHHLIDVTEVFRVINAEKKVQIIKLGFYIFFFGLIITRLALSVIHVVFGDDDDDAVGWFGFTWAGVKFLRQNFCVFIF</sequence>
<dbReference type="OrthoDB" id="434393at2759"/>
<name>A0A830BCV1_9LAMI</name>
<evidence type="ECO:0000256" key="4">
    <source>
        <dbReference type="ARBA" id="ARBA00022989"/>
    </source>
</evidence>
<reference evidence="7" key="1">
    <citation type="submission" date="2020-07" db="EMBL/GenBank/DDBJ databases">
        <title>Ethylene signaling mediates host invasion by parasitic plants.</title>
        <authorList>
            <person name="Yoshida S."/>
        </authorList>
    </citation>
    <scope>NUCLEOTIDE SEQUENCE</scope>
    <source>
        <strain evidence="7">Okayama</strain>
    </source>
</reference>
<dbReference type="Pfam" id="PF03311">
    <property type="entry name" value="Cornichon"/>
    <property type="match status" value="1"/>
</dbReference>
<dbReference type="PANTHER" id="PTHR12290">
    <property type="entry name" value="CORNICHON-RELATED"/>
    <property type="match status" value="1"/>
</dbReference>
<comment type="subcellular location">
    <subcellularLocation>
        <location evidence="1">Membrane</location>
        <topology evidence="1">Multi-pass membrane protein</topology>
    </subcellularLocation>
</comment>
<evidence type="ECO:0000256" key="3">
    <source>
        <dbReference type="ARBA" id="ARBA00022692"/>
    </source>
</evidence>
<dbReference type="SMART" id="SM01398">
    <property type="entry name" value="Cornichon"/>
    <property type="match status" value="1"/>
</dbReference>